<accession>A0AAW4YDL9</accession>
<evidence type="ECO:0000313" key="2">
    <source>
        <dbReference type="Proteomes" id="UP001200271"/>
    </source>
</evidence>
<feature type="non-terminal residue" evidence="1">
    <location>
        <position position="1"/>
    </location>
</feature>
<protein>
    <submittedName>
        <fullName evidence="1">Acetyl-lysine deacetylase</fullName>
    </submittedName>
</protein>
<reference evidence="1" key="1">
    <citation type="journal article" date="2021" name="Front Med (Lausanne)">
        <title>The Prevalence and Determinants of Fusidic Acid Resistance Among Methicillin-Resistant Staphylococcus aureus Clinical Isolates in China.</title>
        <authorList>
            <person name="Zhao H."/>
            <person name="Wang X."/>
            <person name="Wang B."/>
            <person name="Xu Y."/>
            <person name="Rao L."/>
            <person name="Wan B."/>
            <person name="Guo Y."/>
            <person name="Wu X."/>
            <person name="Yu J."/>
            <person name="Chen L."/>
            <person name="Li M."/>
            <person name="Yu F."/>
        </authorList>
    </citation>
    <scope>NUCLEOTIDE SEQUENCE</scope>
    <source>
        <strain evidence="1">NC-4</strain>
    </source>
</reference>
<dbReference type="EMBL" id="JAIUEN010000461">
    <property type="protein sequence ID" value="MCE3364009.1"/>
    <property type="molecule type" value="Genomic_DNA"/>
</dbReference>
<dbReference type="SUPFAM" id="SSF53187">
    <property type="entry name" value="Zn-dependent exopeptidases"/>
    <property type="match status" value="1"/>
</dbReference>
<organism evidence="1 2">
    <name type="scientific">Staphylococcus aureus</name>
    <dbReference type="NCBI Taxonomy" id="1280"/>
    <lineage>
        <taxon>Bacteria</taxon>
        <taxon>Bacillati</taxon>
        <taxon>Bacillota</taxon>
        <taxon>Bacilli</taxon>
        <taxon>Bacillales</taxon>
        <taxon>Staphylococcaceae</taxon>
        <taxon>Staphylococcus</taxon>
    </lineage>
</organism>
<name>A0AAW4YDL9_STAAU</name>
<dbReference type="Proteomes" id="UP001200271">
    <property type="component" value="Unassembled WGS sequence"/>
</dbReference>
<evidence type="ECO:0000313" key="1">
    <source>
        <dbReference type="EMBL" id="MCE3364009.1"/>
    </source>
</evidence>
<sequence>KEFKNTKINILRSTKEYTSKRTNEIVKSFNFAFKTNEISQYKFLNKKGTSDMNTLATTWNVPMVAYGPGDSSLDHTENEQIELSEFDKSNKVLVSSLQNLFSRIGD</sequence>
<gene>
    <name evidence="1" type="ORF">LB359_17385</name>
</gene>
<proteinExistence type="predicted"/>
<reference evidence="1" key="2">
    <citation type="submission" date="2023-08" db="EMBL/GenBank/DDBJ databases">
        <authorList>
            <person name="Zhao H."/>
            <person name="Wang X."/>
        </authorList>
    </citation>
    <scope>NUCLEOTIDE SEQUENCE</scope>
    <source>
        <strain evidence="1">NC-4</strain>
    </source>
</reference>
<dbReference type="AlphaFoldDB" id="A0AAW4YDL9"/>
<comment type="caution">
    <text evidence="1">The sequence shown here is derived from an EMBL/GenBank/DDBJ whole genome shotgun (WGS) entry which is preliminary data.</text>
</comment>
<dbReference type="Gene3D" id="3.40.630.10">
    <property type="entry name" value="Zn peptidases"/>
    <property type="match status" value="1"/>
</dbReference>